<protein>
    <submittedName>
        <fullName evidence="3">Brain acid soluble protein 1-like</fullName>
    </submittedName>
</protein>
<proteinExistence type="predicted"/>
<dbReference type="Proteomes" id="UP000515203">
    <property type="component" value="Unplaced"/>
</dbReference>
<keyword evidence="2" id="KW-1185">Reference proteome</keyword>
<accession>A0A6P3V9H3</accession>
<dbReference type="GeneID" id="105741621"/>
<evidence type="ECO:0000313" key="3">
    <source>
        <dbReference type="RefSeq" id="XP_012369183.1"/>
    </source>
</evidence>
<organism evidence="2 3">
    <name type="scientific">Octodon degus</name>
    <name type="common">Degu</name>
    <name type="synonym">Sciurus degus</name>
    <dbReference type="NCBI Taxonomy" id="10160"/>
    <lineage>
        <taxon>Eukaryota</taxon>
        <taxon>Metazoa</taxon>
        <taxon>Chordata</taxon>
        <taxon>Craniata</taxon>
        <taxon>Vertebrata</taxon>
        <taxon>Euteleostomi</taxon>
        <taxon>Mammalia</taxon>
        <taxon>Eutheria</taxon>
        <taxon>Euarchontoglires</taxon>
        <taxon>Glires</taxon>
        <taxon>Rodentia</taxon>
        <taxon>Hystricomorpha</taxon>
        <taxon>Octodontidae</taxon>
        <taxon>Octodon</taxon>
    </lineage>
</organism>
<dbReference type="InParanoid" id="A0A6P3V9H3"/>
<reference evidence="3" key="1">
    <citation type="submission" date="2025-08" db="UniProtKB">
        <authorList>
            <consortium name="RefSeq"/>
        </authorList>
    </citation>
    <scope>IDENTIFICATION</scope>
</reference>
<sequence length="191" mass="19895">MGRNSAESSEDRPVGVSRADGTGANGAESVAAARRQGQSGEGGENAEESEPRKRPIEFLVCREPHSATPPLGCVGKAGAVGAEPCRAGGRAEQPSPVLQPSRAEPSSRAPRCSRAEQSRAEQSRAEQSRAEQSRAEQPSAALQRSAAARAGSPSCRPPACSASQTEPERSPRPMLGHLTFPATLGKSAFQR</sequence>
<feature type="region of interest" description="Disordered" evidence="1">
    <location>
        <begin position="1"/>
        <end position="191"/>
    </location>
</feature>
<evidence type="ECO:0000313" key="2">
    <source>
        <dbReference type="Proteomes" id="UP000515203"/>
    </source>
</evidence>
<dbReference type="RefSeq" id="XP_012369183.1">
    <property type="nucleotide sequence ID" value="XM_012513729.1"/>
</dbReference>
<feature type="compositionally biased region" description="Basic and acidic residues" evidence="1">
    <location>
        <begin position="49"/>
        <end position="65"/>
    </location>
</feature>
<dbReference type="AlphaFoldDB" id="A0A6P3V9H3"/>
<feature type="compositionally biased region" description="Low complexity" evidence="1">
    <location>
        <begin position="139"/>
        <end position="163"/>
    </location>
</feature>
<evidence type="ECO:0000256" key="1">
    <source>
        <dbReference type="SAM" id="MobiDB-lite"/>
    </source>
</evidence>
<name>A0A6P3V9H3_OCTDE</name>
<dbReference type="OrthoDB" id="193905at2759"/>
<gene>
    <name evidence="3" type="primary">LOC105741621</name>
</gene>
<feature type="compositionally biased region" description="Basic and acidic residues" evidence="1">
    <location>
        <begin position="113"/>
        <end position="134"/>
    </location>
</feature>